<dbReference type="OrthoDB" id="199876at2759"/>
<keyword evidence="8" id="KW-1185">Reference proteome</keyword>
<proteinExistence type="predicted"/>
<keyword evidence="4" id="KW-1133">Transmembrane helix</keyword>
<keyword evidence="3" id="KW-0862">Zinc</keyword>
<dbReference type="PANTHER" id="PTHR46093:SF18">
    <property type="entry name" value="FIBRONECTIN TYPE-III DOMAIN-CONTAINING PROTEIN"/>
    <property type="match status" value="1"/>
</dbReference>
<dbReference type="Proteomes" id="UP000332933">
    <property type="component" value="Unassembled WGS sequence"/>
</dbReference>
<keyword evidence="3" id="KW-0479">Metal-binding</keyword>
<dbReference type="CDD" id="cd16454">
    <property type="entry name" value="RING-H2_PA-TM-RING"/>
    <property type="match status" value="1"/>
</dbReference>
<organism evidence="7 8">
    <name type="scientific">Aphanomyces stellatus</name>
    <dbReference type="NCBI Taxonomy" id="120398"/>
    <lineage>
        <taxon>Eukaryota</taxon>
        <taxon>Sar</taxon>
        <taxon>Stramenopiles</taxon>
        <taxon>Oomycota</taxon>
        <taxon>Saprolegniomycetes</taxon>
        <taxon>Saprolegniales</taxon>
        <taxon>Verrucalvaceae</taxon>
        <taxon>Aphanomyces</taxon>
    </lineage>
</organism>
<reference evidence="7 8" key="1">
    <citation type="submission" date="2019-03" db="EMBL/GenBank/DDBJ databases">
        <authorList>
            <person name="Gaulin E."/>
            <person name="Dumas B."/>
        </authorList>
    </citation>
    <scope>NUCLEOTIDE SEQUENCE [LARGE SCALE GENOMIC DNA]</scope>
    <source>
        <strain evidence="7">CBS 568.67</strain>
    </source>
</reference>
<evidence type="ECO:0000256" key="3">
    <source>
        <dbReference type="PROSITE-ProRule" id="PRU00175"/>
    </source>
</evidence>
<keyword evidence="2" id="KW-0677">Repeat</keyword>
<dbReference type="InterPro" id="IPR013083">
    <property type="entry name" value="Znf_RING/FYVE/PHD"/>
</dbReference>
<dbReference type="AlphaFoldDB" id="A0A485KSB6"/>
<keyword evidence="4" id="KW-0812">Transmembrane</keyword>
<sequence>MGNMAYIHGGSGDGQDNIYSDTWEFDLVNLAWTPIAQSSPNPGYRFDHVSAVRPSTGDMYIFGGTVFDPTAATLSSDGYSQQNDVWMLSTTRKTWSLVAAMNASSAAPVARSEAAAVSAGDGAMVVYGGVIIPNNNASPMDLGDLWRFDYRAMTWQQLDKEASGATPPTRFSHAATTITVGNVLYIVVFGGRHIVKNSWNILTDAWMYPLLEGTTSSPSSWTPLNASPPYDRIFSGAVTINSGFWFFGGFNYIDKNQENAVAYSDTIYTSTANLPRLDLRYDYASDVTTISARYNHRMAAWGSNVIVYGGKFQQCYGDLWLRNTSFVPTDPSPYGDDSNVLMPIVALLVAFVVLFAVCSCLIAFLYKRYYHRQMTTQHGHGTRGPNQPRGMSQDEIDAFKVVKFTPTNTADPIEEMCPICLVEYVADLELRELPCSHRYHPACIDEWLKKNHTCPMCKRDMASPVQSPTNAARNPVAETPPTIVIDNELLND</sequence>
<reference evidence="6" key="2">
    <citation type="submission" date="2019-06" db="EMBL/GenBank/DDBJ databases">
        <title>Genomics analysis of Aphanomyces spp. identifies a new class of oomycete effector associated with host adaptation.</title>
        <authorList>
            <person name="Gaulin E."/>
        </authorList>
    </citation>
    <scope>NUCLEOTIDE SEQUENCE</scope>
    <source>
        <strain evidence="6">CBS 578.67</strain>
    </source>
</reference>
<dbReference type="Pfam" id="PF24681">
    <property type="entry name" value="Kelch_KLHDC2_KLHL20_DRC7"/>
    <property type="match status" value="1"/>
</dbReference>
<feature type="transmembrane region" description="Helical" evidence="4">
    <location>
        <begin position="340"/>
        <end position="366"/>
    </location>
</feature>
<dbReference type="InterPro" id="IPR001841">
    <property type="entry name" value="Znf_RING"/>
</dbReference>
<evidence type="ECO:0000313" key="8">
    <source>
        <dbReference type="Proteomes" id="UP000332933"/>
    </source>
</evidence>
<accession>A0A485KSB6</accession>
<keyword evidence="1" id="KW-0880">Kelch repeat</keyword>
<evidence type="ECO:0000256" key="1">
    <source>
        <dbReference type="ARBA" id="ARBA00022441"/>
    </source>
</evidence>
<keyword evidence="4" id="KW-0472">Membrane</keyword>
<evidence type="ECO:0000259" key="5">
    <source>
        <dbReference type="PROSITE" id="PS50089"/>
    </source>
</evidence>
<gene>
    <name evidence="7" type="primary">Aste57867_11191</name>
    <name evidence="6" type="ORF">As57867_011149</name>
    <name evidence="7" type="ORF">ASTE57867_11191</name>
</gene>
<dbReference type="SUPFAM" id="SSF117281">
    <property type="entry name" value="Kelch motif"/>
    <property type="match status" value="1"/>
</dbReference>
<dbReference type="InterPro" id="IPR015915">
    <property type="entry name" value="Kelch-typ_b-propeller"/>
</dbReference>
<dbReference type="PANTHER" id="PTHR46093">
    <property type="entry name" value="ACYL-COA-BINDING DOMAIN-CONTAINING PROTEIN 5"/>
    <property type="match status" value="1"/>
</dbReference>
<dbReference type="Gene3D" id="3.30.40.10">
    <property type="entry name" value="Zinc/RING finger domain, C3HC4 (zinc finger)"/>
    <property type="match status" value="1"/>
</dbReference>
<dbReference type="Gene3D" id="2.120.10.80">
    <property type="entry name" value="Kelch-type beta propeller"/>
    <property type="match status" value="2"/>
</dbReference>
<evidence type="ECO:0000256" key="4">
    <source>
        <dbReference type="SAM" id="Phobius"/>
    </source>
</evidence>
<evidence type="ECO:0000313" key="7">
    <source>
        <dbReference type="EMBL" id="VFT88058.1"/>
    </source>
</evidence>
<evidence type="ECO:0000256" key="2">
    <source>
        <dbReference type="ARBA" id="ARBA00022737"/>
    </source>
</evidence>
<dbReference type="PROSITE" id="PS50089">
    <property type="entry name" value="ZF_RING_2"/>
    <property type="match status" value="1"/>
</dbReference>
<feature type="domain" description="RING-type" evidence="5">
    <location>
        <begin position="417"/>
        <end position="458"/>
    </location>
</feature>
<protein>
    <submittedName>
        <fullName evidence="7">Aste57867_11191 protein</fullName>
    </submittedName>
</protein>
<dbReference type="EMBL" id="CAADRA010005278">
    <property type="protein sequence ID" value="VFT88058.1"/>
    <property type="molecule type" value="Genomic_DNA"/>
</dbReference>
<dbReference type="SUPFAM" id="SSF57850">
    <property type="entry name" value="RING/U-box"/>
    <property type="match status" value="1"/>
</dbReference>
<dbReference type="EMBL" id="VJMH01005257">
    <property type="protein sequence ID" value="KAF0698206.1"/>
    <property type="molecule type" value="Genomic_DNA"/>
</dbReference>
<dbReference type="GO" id="GO:0008270">
    <property type="term" value="F:zinc ion binding"/>
    <property type="evidence" value="ECO:0007669"/>
    <property type="project" value="UniProtKB-KW"/>
</dbReference>
<dbReference type="SMART" id="SM00184">
    <property type="entry name" value="RING"/>
    <property type="match status" value="1"/>
</dbReference>
<dbReference type="Pfam" id="PF13639">
    <property type="entry name" value="zf-RING_2"/>
    <property type="match status" value="1"/>
</dbReference>
<evidence type="ECO:0000313" key="6">
    <source>
        <dbReference type="EMBL" id="KAF0698206.1"/>
    </source>
</evidence>
<name>A0A485KSB6_9STRA</name>
<keyword evidence="3" id="KW-0863">Zinc-finger</keyword>